<gene>
    <name evidence="1" type="ORF">PanWU01x14_073800</name>
</gene>
<evidence type="ECO:0000313" key="1">
    <source>
        <dbReference type="EMBL" id="PON71240.1"/>
    </source>
</evidence>
<dbReference type="AlphaFoldDB" id="A0A2P5DDB0"/>
<evidence type="ECO:0000313" key="2">
    <source>
        <dbReference type="Proteomes" id="UP000237105"/>
    </source>
</evidence>
<dbReference type="Proteomes" id="UP000237105">
    <property type="component" value="Unassembled WGS sequence"/>
</dbReference>
<sequence>MTILASGDENRGQTPEISPKNYVSRVIFEWPDLSNRSSKHDKTSGVLFVGVFSSARGDG</sequence>
<comment type="caution">
    <text evidence="1">The sequence shown here is derived from an EMBL/GenBank/DDBJ whole genome shotgun (WGS) entry which is preliminary data.</text>
</comment>
<proteinExistence type="predicted"/>
<accession>A0A2P5DDB0</accession>
<name>A0A2P5DDB0_PARAD</name>
<reference evidence="2" key="1">
    <citation type="submission" date="2016-06" db="EMBL/GenBank/DDBJ databases">
        <title>Parallel loss of symbiosis genes in relatives of nitrogen-fixing non-legume Parasponia.</title>
        <authorList>
            <person name="Van Velzen R."/>
            <person name="Holmer R."/>
            <person name="Bu F."/>
            <person name="Rutten L."/>
            <person name="Van Zeijl A."/>
            <person name="Liu W."/>
            <person name="Santuari L."/>
            <person name="Cao Q."/>
            <person name="Sharma T."/>
            <person name="Shen D."/>
            <person name="Roswanjaya Y."/>
            <person name="Wardhani T."/>
            <person name="Kalhor M.S."/>
            <person name="Jansen J."/>
            <person name="Van den Hoogen J."/>
            <person name="Gungor B."/>
            <person name="Hartog M."/>
            <person name="Hontelez J."/>
            <person name="Verver J."/>
            <person name="Yang W.-C."/>
            <person name="Schijlen E."/>
            <person name="Repin R."/>
            <person name="Schilthuizen M."/>
            <person name="Schranz E."/>
            <person name="Heidstra R."/>
            <person name="Miyata K."/>
            <person name="Fedorova E."/>
            <person name="Kohlen W."/>
            <person name="Bisseling T."/>
            <person name="Smit S."/>
            <person name="Geurts R."/>
        </authorList>
    </citation>
    <scope>NUCLEOTIDE SEQUENCE [LARGE SCALE GENOMIC DNA]</scope>
    <source>
        <strain evidence="2">cv. WU1-14</strain>
    </source>
</reference>
<protein>
    <submittedName>
        <fullName evidence="1">Uncharacterized protein</fullName>
    </submittedName>
</protein>
<keyword evidence="2" id="KW-1185">Reference proteome</keyword>
<organism evidence="1 2">
    <name type="scientific">Parasponia andersonii</name>
    <name type="common">Sponia andersonii</name>
    <dbReference type="NCBI Taxonomy" id="3476"/>
    <lineage>
        <taxon>Eukaryota</taxon>
        <taxon>Viridiplantae</taxon>
        <taxon>Streptophyta</taxon>
        <taxon>Embryophyta</taxon>
        <taxon>Tracheophyta</taxon>
        <taxon>Spermatophyta</taxon>
        <taxon>Magnoliopsida</taxon>
        <taxon>eudicotyledons</taxon>
        <taxon>Gunneridae</taxon>
        <taxon>Pentapetalae</taxon>
        <taxon>rosids</taxon>
        <taxon>fabids</taxon>
        <taxon>Rosales</taxon>
        <taxon>Cannabaceae</taxon>
        <taxon>Parasponia</taxon>
    </lineage>
</organism>
<dbReference type="EMBL" id="JXTB01000045">
    <property type="protein sequence ID" value="PON71240.1"/>
    <property type="molecule type" value="Genomic_DNA"/>
</dbReference>